<dbReference type="Pfam" id="PF01063">
    <property type="entry name" value="Aminotran_4"/>
    <property type="match status" value="1"/>
</dbReference>
<dbReference type="GO" id="GO:0030170">
    <property type="term" value="F:pyridoxal phosphate binding"/>
    <property type="evidence" value="ECO:0007669"/>
    <property type="project" value="InterPro"/>
</dbReference>
<dbReference type="NCBIfam" id="NF004761">
    <property type="entry name" value="PRK06092.1"/>
    <property type="match status" value="1"/>
</dbReference>
<accession>A0AAU7NSW8</accession>
<keyword evidence="4" id="KW-0663">Pyridoxal phosphate</keyword>
<comment type="similarity">
    <text evidence="2">Belongs to the class-IV pyridoxal-phosphate-dependent aminotransferase family.</text>
</comment>
<dbReference type="Gene3D" id="3.30.470.10">
    <property type="match status" value="1"/>
</dbReference>
<dbReference type="GO" id="GO:0016787">
    <property type="term" value="F:hydrolase activity"/>
    <property type="evidence" value="ECO:0007669"/>
    <property type="project" value="UniProtKB-KW"/>
</dbReference>
<evidence type="ECO:0000313" key="14">
    <source>
        <dbReference type="Proteomes" id="UP001225378"/>
    </source>
</evidence>
<organism evidence="13 14">
    <name type="scientific">Methylomarinum roseum</name>
    <dbReference type="NCBI Taxonomy" id="3067653"/>
    <lineage>
        <taxon>Bacteria</taxon>
        <taxon>Pseudomonadati</taxon>
        <taxon>Pseudomonadota</taxon>
        <taxon>Gammaproteobacteria</taxon>
        <taxon>Methylococcales</taxon>
        <taxon>Methylococcaceae</taxon>
        <taxon>Methylomarinum</taxon>
    </lineage>
</organism>
<evidence type="ECO:0000313" key="13">
    <source>
        <dbReference type="EMBL" id="XBS20049.1"/>
    </source>
</evidence>
<evidence type="ECO:0000256" key="8">
    <source>
        <dbReference type="ARBA" id="ARBA00035676"/>
    </source>
</evidence>
<comment type="cofactor">
    <cofactor evidence="1">
        <name>pyridoxal 5'-phosphate</name>
        <dbReference type="ChEBI" id="CHEBI:597326"/>
    </cofactor>
</comment>
<dbReference type="KEGG" id="mech:Q9L42_017070"/>
<dbReference type="InterPro" id="IPR043131">
    <property type="entry name" value="BCAT-like_N"/>
</dbReference>
<reference evidence="13 14" key="1">
    <citation type="journal article" date="2024" name="Microbiology">
        <title>Methylomarinum rosea sp. nov., a novel halophilic methanotrophic bacterium from the hypersaline Lake Elton.</title>
        <authorList>
            <person name="Suleimanov R.Z."/>
            <person name="Oshkin I.Y."/>
            <person name="Danilova O.V."/>
            <person name="Suzina N.E."/>
            <person name="Dedysh S.N."/>
        </authorList>
    </citation>
    <scope>NUCLEOTIDE SEQUENCE [LARGE SCALE GENOMIC DNA]</scope>
    <source>
        <strain evidence="13 14">Ch1-1</strain>
    </source>
</reference>
<comment type="subunit">
    <text evidence="3">Homodimer.</text>
</comment>
<keyword evidence="5" id="KW-0289">Folate biosynthesis</keyword>
<dbReference type="SUPFAM" id="SSF56752">
    <property type="entry name" value="D-aminoacid aminotransferase-like PLP-dependent enzymes"/>
    <property type="match status" value="1"/>
</dbReference>
<dbReference type="InterPro" id="IPR017824">
    <property type="entry name" value="Aminodeoxychorismate_lyase_IV"/>
</dbReference>
<evidence type="ECO:0000256" key="9">
    <source>
        <dbReference type="ARBA" id="ARBA00049529"/>
    </source>
</evidence>
<dbReference type="PANTHER" id="PTHR42743">
    <property type="entry name" value="AMINO-ACID AMINOTRANSFERASE"/>
    <property type="match status" value="1"/>
</dbReference>
<dbReference type="InterPro" id="IPR036038">
    <property type="entry name" value="Aminotransferase-like"/>
</dbReference>
<evidence type="ECO:0000256" key="11">
    <source>
        <dbReference type="ARBA" id="ARBA00069174"/>
    </source>
</evidence>
<protein>
    <recommendedName>
        <fullName evidence="11 12">Aminodeoxychorismate lyase</fullName>
        <ecNumber evidence="8 12">4.1.3.38</ecNumber>
    </recommendedName>
</protein>
<name>A0AAU7NSW8_9GAMM</name>
<dbReference type="FunFam" id="3.20.10.10:FF:000002">
    <property type="entry name" value="D-alanine aminotransferase"/>
    <property type="match status" value="1"/>
</dbReference>
<dbReference type="GO" id="GO:0008696">
    <property type="term" value="F:4-amino-4-deoxychorismate lyase activity"/>
    <property type="evidence" value="ECO:0007669"/>
    <property type="project" value="UniProtKB-UniRule"/>
</dbReference>
<dbReference type="AlphaFoldDB" id="A0AAU7NSW8"/>
<dbReference type="NCBIfam" id="TIGR03461">
    <property type="entry name" value="pabC_Proteo"/>
    <property type="match status" value="1"/>
</dbReference>
<dbReference type="GO" id="GO:0046656">
    <property type="term" value="P:folic acid biosynthetic process"/>
    <property type="evidence" value="ECO:0007669"/>
    <property type="project" value="UniProtKB-KW"/>
</dbReference>
<evidence type="ECO:0000256" key="7">
    <source>
        <dbReference type="ARBA" id="ARBA00035633"/>
    </source>
</evidence>
<comment type="catalytic activity">
    <reaction evidence="9">
        <text>4-amino-4-deoxychorismate = 4-aminobenzoate + pyruvate + H(+)</text>
        <dbReference type="Rhea" id="RHEA:16201"/>
        <dbReference type="ChEBI" id="CHEBI:15361"/>
        <dbReference type="ChEBI" id="CHEBI:15378"/>
        <dbReference type="ChEBI" id="CHEBI:17836"/>
        <dbReference type="ChEBI" id="CHEBI:58406"/>
        <dbReference type="EC" id="4.1.3.38"/>
    </reaction>
</comment>
<evidence type="ECO:0000256" key="10">
    <source>
        <dbReference type="ARBA" id="ARBA00054027"/>
    </source>
</evidence>
<evidence type="ECO:0000256" key="1">
    <source>
        <dbReference type="ARBA" id="ARBA00001933"/>
    </source>
</evidence>
<evidence type="ECO:0000256" key="4">
    <source>
        <dbReference type="ARBA" id="ARBA00022898"/>
    </source>
</evidence>
<dbReference type="GO" id="GO:0008153">
    <property type="term" value="P:4-aminobenzoate biosynthetic process"/>
    <property type="evidence" value="ECO:0007669"/>
    <property type="project" value="UniProtKB-UniRule"/>
</dbReference>
<dbReference type="RefSeq" id="WP_305907222.1">
    <property type="nucleotide sequence ID" value="NZ_CP157743.1"/>
</dbReference>
<comment type="function">
    <text evidence="10">Involved in the biosynthesis of p-aminobenzoate (PABA), a precursor of tetrahydrofolate. Converts 4-amino-4-deoxychorismate into 4-aminobenzoate (PABA) and pyruvate.</text>
</comment>
<keyword evidence="6 13" id="KW-0456">Lyase</keyword>
<dbReference type="GO" id="GO:0005829">
    <property type="term" value="C:cytosol"/>
    <property type="evidence" value="ECO:0007669"/>
    <property type="project" value="TreeGrafter"/>
</dbReference>
<dbReference type="InterPro" id="IPR050571">
    <property type="entry name" value="Class-IV_PLP-Dep_Aminotrnsfr"/>
</dbReference>
<sequence>MYLLNGESKHCVDVSDRGFQYGDGLFETIEILNGKPLFLSSHLDRLLAGCERLLIPPPDRKILTQEARRMSSEVDHAVLKLMVTRGSGGRGYRQPAAIHPTRLFSRHPYPQYPETLQNQGVAVRFCRNRLGLNPTLAGIKHMNRLEQILARAEWRDDDIQEGLMLSHEGYVIEGTMSNVFYVKDQRLISAPVERCGVAGIVRSLIFNLADQHAIEARQDYFLPEQLLQADEIFLTNSIIGIWPVNKLEQQAFTIGPLTKKLQTAYQQLKQREAQHD</sequence>
<dbReference type="CDD" id="cd01559">
    <property type="entry name" value="ADCL_like"/>
    <property type="match status" value="1"/>
</dbReference>
<evidence type="ECO:0000256" key="12">
    <source>
        <dbReference type="NCBIfam" id="TIGR03461"/>
    </source>
</evidence>
<evidence type="ECO:0000256" key="3">
    <source>
        <dbReference type="ARBA" id="ARBA00011738"/>
    </source>
</evidence>
<comment type="pathway">
    <text evidence="7">Cofactor biosynthesis; tetrahydrofolate biosynthesis; 4-aminobenzoate from chorismate: step 2/2.</text>
</comment>
<dbReference type="InterPro" id="IPR001544">
    <property type="entry name" value="Aminotrans_IV"/>
</dbReference>
<keyword evidence="14" id="KW-1185">Reference proteome</keyword>
<dbReference type="Proteomes" id="UP001225378">
    <property type="component" value="Chromosome"/>
</dbReference>
<dbReference type="PANTHER" id="PTHR42743:SF2">
    <property type="entry name" value="AMINODEOXYCHORISMATE LYASE"/>
    <property type="match status" value="1"/>
</dbReference>
<evidence type="ECO:0000256" key="6">
    <source>
        <dbReference type="ARBA" id="ARBA00023239"/>
    </source>
</evidence>
<evidence type="ECO:0000256" key="5">
    <source>
        <dbReference type="ARBA" id="ARBA00022909"/>
    </source>
</evidence>
<dbReference type="EMBL" id="CP157743">
    <property type="protein sequence ID" value="XBS20049.1"/>
    <property type="molecule type" value="Genomic_DNA"/>
</dbReference>
<dbReference type="InterPro" id="IPR043132">
    <property type="entry name" value="BCAT-like_C"/>
</dbReference>
<proteinExistence type="inferred from homology"/>
<gene>
    <name evidence="13" type="primary">pabC</name>
    <name evidence="13" type="ORF">Q9L42_017070</name>
</gene>
<evidence type="ECO:0000256" key="2">
    <source>
        <dbReference type="ARBA" id="ARBA00009320"/>
    </source>
</evidence>
<dbReference type="EC" id="4.1.3.38" evidence="8 12"/>
<dbReference type="Gene3D" id="3.20.10.10">
    <property type="entry name" value="D-amino Acid Aminotransferase, subunit A, domain 2"/>
    <property type="match status" value="1"/>
</dbReference>